<accession>A0A381R3H7</accession>
<dbReference type="InterPro" id="IPR020846">
    <property type="entry name" value="MFS_dom"/>
</dbReference>
<sequence>MTTNFRLGTMMFLQFFVWGGWYVTVGNFMVAEGMGTITHWAYSVSPIAAIISPFFLGFVADRYFNAEKVLGILHILSGCFLLLTPLFTSKPMVFILMLAMHMICYMPTLGLANSVAFRNIDDQEKKFPLIRVFGTLGWIAANILVSGILHADTSATQFYIAGAVGIFLGFYSFILPKTPPLLRKDALISFRDIIGLNALNKLKSKSFFVFALSSFLICIPLAAYYNFAPIFVSGMGIASPAFKMSFGQMSEVLFMLILPLLFARYGVKYILLGGMLAWAVRYALFALSAPTGITSLVFLGIILHGICYDLFFVAGQIYVDKKSTADIRSQAQGFLVLITYGLGMFIGAQVAGYIYNLLLKGQTALSVQSWQQFWLVFAVMTTVVIVYFFIGFKDKLNSKE</sequence>
<evidence type="ECO:0000313" key="9">
    <source>
        <dbReference type="EMBL" id="SUZ84377.1"/>
    </source>
</evidence>
<name>A0A381R3H7_9ZZZZ</name>
<organism evidence="9">
    <name type="scientific">marine metagenome</name>
    <dbReference type="NCBI Taxonomy" id="408172"/>
    <lineage>
        <taxon>unclassified sequences</taxon>
        <taxon>metagenomes</taxon>
        <taxon>ecological metagenomes</taxon>
    </lineage>
</organism>
<dbReference type="PANTHER" id="PTHR23522">
    <property type="entry name" value="BLL5896 PROTEIN"/>
    <property type="match status" value="1"/>
</dbReference>
<dbReference type="Pfam" id="PF03825">
    <property type="entry name" value="Nuc_H_symport"/>
    <property type="match status" value="1"/>
</dbReference>
<keyword evidence="3" id="KW-1003">Cell membrane</keyword>
<feature type="transmembrane region" description="Helical" evidence="7">
    <location>
        <begin position="269"/>
        <end position="287"/>
    </location>
</feature>
<keyword evidence="2" id="KW-0813">Transport</keyword>
<dbReference type="InterPro" id="IPR036259">
    <property type="entry name" value="MFS_trans_sf"/>
</dbReference>
<dbReference type="InterPro" id="IPR004740">
    <property type="entry name" value="Nuc_H_symport"/>
</dbReference>
<feature type="transmembrane region" description="Helical" evidence="7">
    <location>
        <begin position="157"/>
        <end position="175"/>
    </location>
</feature>
<dbReference type="GO" id="GO:0015213">
    <property type="term" value="F:uridine transmembrane transporter activity"/>
    <property type="evidence" value="ECO:0007669"/>
    <property type="project" value="TreeGrafter"/>
</dbReference>
<feature type="transmembrane region" description="Helical" evidence="7">
    <location>
        <begin position="129"/>
        <end position="151"/>
    </location>
</feature>
<feature type="transmembrane region" description="Helical" evidence="7">
    <location>
        <begin position="12"/>
        <end position="31"/>
    </location>
</feature>
<evidence type="ECO:0000259" key="8">
    <source>
        <dbReference type="PROSITE" id="PS50850"/>
    </source>
</evidence>
<evidence type="ECO:0000256" key="5">
    <source>
        <dbReference type="ARBA" id="ARBA00022989"/>
    </source>
</evidence>
<feature type="transmembrane region" description="Helical" evidence="7">
    <location>
        <begin position="374"/>
        <end position="392"/>
    </location>
</feature>
<proteinExistence type="predicted"/>
<dbReference type="GO" id="GO:0005886">
    <property type="term" value="C:plasma membrane"/>
    <property type="evidence" value="ECO:0007669"/>
    <property type="project" value="UniProtKB-SubCell"/>
</dbReference>
<keyword evidence="5 7" id="KW-1133">Transmembrane helix</keyword>
<gene>
    <name evidence="9" type="ORF">METZ01_LOCUS37231</name>
</gene>
<feature type="transmembrane region" description="Helical" evidence="7">
    <location>
        <begin position="207"/>
        <end position="225"/>
    </location>
</feature>
<evidence type="ECO:0000256" key="7">
    <source>
        <dbReference type="SAM" id="Phobius"/>
    </source>
</evidence>
<protein>
    <recommendedName>
        <fullName evidence="8">Major facilitator superfamily (MFS) profile domain-containing protein</fullName>
    </recommendedName>
</protein>
<dbReference type="SUPFAM" id="SSF103473">
    <property type="entry name" value="MFS general substrate transporter"/>
    <property type="match status" value="1"/>
</dbReference>
<dbReference type="EMBL" id="UINC01001593">
    <property type="protein sequence ID" value="SUZ84377.1"/>
    <property type="molecule type" value="Genomic_DNA"/>
</dbReference>
<dbReference type="PROSITE" id="PS50850">
    <property type="entry name" value="MFS"/>
    <property type="match status" value="1"/>
</dbReference>
<evidence type="ECO:0000256" key="2">
    <source>
        <dbReference type="ARBA" id="ARBA00022448"/>
    </source>
</evidence>
<evidence type="ECO:0000256" key="1">
    <source>
        <dbReference type="ARBA" id="ARBA00004651"/>
    </source>
</evidence>
<evidence type="ECO:0000256" key="4">
    <source>
        <dbReference type="ARBA" id="ARBA00022692"/>
    </source>
</evidence>
<feature type="transmembrane region" description="Helical" evidence="7">
    <location>
        <begin position="245"/>
        <end position="262"/>
    </location>
</feature>
<evidence type="ECO:0000256" key="3">
    <source>
        <dbReference type="ARBA" id="ARBA00022475"/>
    </source>
</evidence>
<feature type="transmembrane region" description="Helical" evidence="7">
    <location>
        <begin position="334"/>
        <end position="354"/>
    </location>
</feature>
<feature type="transmembrane region" description="Helical" evidence="7">
    <location>
        <begin position="37"/>
        <end position="57"/>
    </location>
</feature>
<feature type="transmembrane region" description="Helical" evidence="7">
    <location>
        <begin position="293"/>
        <end position="313"/>
    </location>
</feature>
<comment type="subcellular location">
    <subcellularLocation>
        <location evidence="1">Cell membrane</location>
        <topology evidence="1">Multi-pass membrane protein</topology>
    </subcellularLocation>
</comment>
<dbReference type="GO" id="GO:0015212">
    <property type="term" value="F:cytidine transmembrane transporter activity"/>
    <property type="evidence" value="ECO:0007669"/>
    <property type="project" value="TreeGrafter"/>
</dbReference>
<feature type="transmembrane region" description="Helical" evidence="7">
    <location>
        <begin position="93"/>
        <end position="117"/>
    </location>
</feature>
<feature type="transmembrane region" description="Helical" evidence="7">
    <location>
        <begin position="69"/>
        <end position="87"/>
    </location>
</feature>
<dbReference type="AlphaFoldDB" id="A0A381R3H7"/>
<keyword evidence="4 7" id="KW-0812">Transmembrane</keyword>
<keyword evidence="6 7" id="KW-0472">Membrane</keyword>
<dbReference type="PANTHER" id="PTHR23522:SF4">
    <property type="entry name" value="NUCLEOSIDE PERMEASE NUPG-RELATED"/>
    <property type="match status" value="1"/>
</dbReference>
<dbReference type="Gene3D" id="1.20.1250.20">
    <property type="entry name" value="MFS general substrate transporter like domains"/>
    <property type="match status" value="2"/>
</dbReference>
<reference evidence="9" key="1">
    <citation type="submission" date="2018-05" db="EMBL/GenBank/DDBJ databases">
        <authorList>
            <person name="Lanie J.A."/>
            <person name="Ng W.-L."/>
            <person name="Kazmierczak K.M."/>
            <person name="Andrzejewski T.M."/>
            <person name="Davidsen T.M."/>
            <person name="Wayne K.J."/>
            <person name="Tettelin H."/>
            <person name="Glass J.I."/>
            <person name="Rusch D."/>
            <person name="Podicherti R."/>
            <person name="Tsui H.-C.T."/>
            <person name="Winkler M.E."/>
        </authorList>
    </citation>
    <scope>NUCLEOTIDE SEQUENCE</scope>
</reference>
<evidence type="ECO:0000256" key="6">
    <source>
        <dbReference type="ARBA" id="ARBA00023136"/>
    </source>
</evidence>
<feature type="domain" description="Major facilitator superfamily (MFS) profile" evidence="8">
    <location>
        <begin position="199"/>
        <end position="400"/>
    </location>
</feature>